<name>A0A4R9GJZ5_9LEPT</name>
<dbReference type="OrthoDB" id="9851450at2"/>
<keyword evidence="2" id="KW-1185">Reference proteome</keyword>
<comment type="caution">
    <text evidence="1">The sequence shown here is derived from an EMBL/GenBank/DDBJ whole genome shotgun (WGS) entry which is preliminary data.</text>
</comment>
<organism evidence="1 2">
    <name type="scientific">Leptospira fletcheri</name>
    <dbReference type="NCBI Taxonomy" id="2484981"/>
    <lineage>
        <taxon>Bacteria</taxon>
        <taxon>Pseudomonadati</taxon>
        <taxon>Spirochaetota</taxon>
        <taxon>Spirochaetia</taxon>
        <taxon>Leptospirales</taxon>
        <taxon>Leptospiraceae</taxon>
        <taxon>Leptospira</taxon>
    </lineage>
</organism>
<dbReference type="AlphaFoldDB" id="A0A4R9GJZ5"/>
<sequence length="84" mass="9966">MLRDKLYVTEKTPRSVKNLLFILRLLCKHRVNRTLLVVFRQEIRELKWELGRAKASLSLANDAIKFYKETSQVEVEFPTENSKD</sequence>
<protein>
    <submittedName>
        <fullName evidence="1">Uncharacterized protein</fullName>
    </submittedName>
</protein>
<dbReference type="Proteomes" id="UP000298458">
    <property type="component" value="Unassembled WGS sequence"/>
</dbReference>
<evidence type="ECO:0000313" key="2">
    <source>
        <dbReference type="Proteomes" id="UP000298458"/>
    </source>
</evidence>
<proteinExistence type="predicted"/>
<gene>
    <name evidence="1" type="ORF">EHO60_01565</name>
</gene>
<reference evidence="1" key="1">
    <citation type="journal article" date="2019" name="PLoS Negl. Trop. Dis.">
        <title>Revisiting the worldwide diversity of Leptospira species in the environment.</title>
        <authorList>
            <person name="Vincent A.T."/>
            <person name="Schiettekatte O."/>
            <person name="Bourhy P."/>
            <person name="Veyrier F.J."/>
            <person name="Picardeau M."/>
        </authorList>
    </citation>
    <scope>NUCLEOTIDE SEQUENCE [LARGE SCALE GENOMIC DNA]</scope>
    <source>
        <strain evidence="1">SSW15</strain>
    </source>
</reference>
<dbReference type="EMBL" id="RQET01000001">
    <property type="protein sequence ID" value="TGK14058.1"/>
    <property type="molecule type" value="Genomic_DNA"/>
</dbReference>
<evidence type="ECO:0000313" key="1">
    <source>
        <dbReference type="EMBL" id="TGK14058.1"/>
    </source>
</evidence>
<accession>A0A4R9GJZ5</accession>